<accession>A0A8S5Q1E0</accession>
<sequence>MSDEIKPWEPYIPEHVSLYYVGYNDSLDNNSKLLRKCITDNNLYPLSESVYDWWDFPEGEYLEEMQKAMENDDIEWDDDWRDEILEAIRDKDTSTPIEDLINNTSDLHCYFDLGYDVDEPFGADEEEQEEEIDAICKQLKIAKDSPMRDKIAKIYYNASYGGSLRIYFPAGLMTLLTGNGWDSAKEDFKTIKFKGKFRVVIIDTVNGSGDFEDDVELDVEYDFDRALLGMSDEDHYGFEEIFGDDCGISHCETPTFEKAPKSDTIHVDSEPLRQEREKQQKYNETFQAGKCTYGDTDMNRHRDIKYSNSYPCGWSCPHCGMFWTD</sequence>
<proteinExistence type="predicted"/>
<organism evidence="1">
    <name type="scientific">Siphoviridae sp. ctOCb13</name>
    <dbReference type="NCBI Taxonomy" id="2825477"/>
    <lineage>
        <taxon>Viruses</taxon>
        <taxon>Duplodnaviria</taxon>
        <taxon>Heunggongvirae</taxon>
        <taxon>Uroviricota</taxon>
        <taxon>Caudoviricetes</taxon>
    </lineage>
</organism>
<protein>
    <submittedName>
        <fullName evidence="1">Uncharacterized protein</fullName>
    </submittedName>
</protein>
<evidence type="ECO:0000313" key="1">
    <source>
        <dbReference type="EMBL" id="DAE12649.1"/>
    </source>
</evidence>
<reference evidence="1" key="1">
    <citation type="journal article" date="2021" name="Proc. Natl. Acad. Sci. U.S.A.">
        <title>A Catalog of Tens of Thousands of Viruses from Human Metagenomes Reveals Hidden Associations with Chronic Diseases.</title>
        <authorList>
            <person name="Tisza M.J."/>
            <person name="Buck C.B."/>
        </authorList>
    </citation>
    <scope>NUCLEOTIDE SEQUENCE</scope>
    <source>
        <strain evidence="1">CtOCb13</strain>
    </source>
</reference>
<name>A0A8S5Q1E0_9CAUD</name>
<dbReference type="EMBL" id="BK015555">
    <property type="protein sequence ID" value="DAE12649.1"/>
    <property type="molecule type" value="Genomic_DNA"/>
</dbReference>